<evidence type="ECO:0000256" key="5">
    <source>
        <dbReference type="ARBA" id="ARBA00022946"/>
    </source>
</evidence>
<keyword evidence="9" id="KW-0653">Protein transport</keyword>
<evidence type="ECO:0000313" key="10">
    <source>
        <dbReference type="EMBL" id="KAJ2753004.1"/>
    </source>
</evidence>
<organism evidence="10 11">
    <name type="scientific">Coemansia pectinata</name>
    <dbReference type="NCBI Taxonomy" id="1052879"/>
    <lineage>
        <taxon>Eukaryota</taxon>
        <taxon>Fungi</taxon>
        <taxon>Fungi incertae sedis</taxon>
        <taxon>Zoopagomycota</taxon>
        <taxon>Kickxellomycotina</taxon>
        <taxon>Kickxellomycetes</taxon>
        <taxon>Kickxellales</taxon>
        <taxon>Kickxellaceae</taxon>
        <taxon>Coemansia</taxon>
    </lineage>
</organism>
<protein>
    <recommendedName>
        <fullName evidence="3 9">Mitochondrial import inner membrane translocase subunit Tim21</fullName>
    </recommendedName>
</protein>
<evidence type="ECO:0000256" key="4">
    <source>
        <dbReference type="ARBA" id="ARBA00022692"/>
    </source>
</evidence>
<reference evidence="10" key="1">
    <citation type="submission" date="2022-07" db="EMBL/GenBank/DDBJ databases">
        <title>Phylogenomic reconstructions and comparative analyses of Kickxellomycotina fungi.</title>
        <authorList>
            <person name="Reynolds N.K."/>
            <person name="Stajich J.E."/>
            <person name="Barry K."/>
            <person name="Grigoriev I.V."/>
            <person name="Crous P."/>
            <person name="Smith M.E."/>
        </authorList>
    </citation>
    <scope>NUCLEOTIDE SEQUENCE</scope>
    <source>
        <strain evidence="10">BCRC 34297</strain>
    </source>
</reference>
<sequence>MLSLARTRIARRCTPALLSRRAVVCPQRQRIRHYSTPSKGRTAAEVAGTAGNVLLIGSVATLFGYIMYTLYDNLFAEHGTTRVYNQSLDLIRANPQIKELFGTSIMGFGEPSHSQRQRQRAISHRQFEDPQGRQRLAMQYYIEDSKKRGPYLGVVKLDLVQTQNAWDYNYIVVDLYQKDGAGASIGRVDVLITNEFKNQVHDFEKEKRNQKFTPKNTDGSWVSVLNPATWRK</sequence>
<evidence type="ECO:0000256" key="1">
    <source>
        <dbReference type="ARBA" id="ARBA00004304"/>
    </source>
</evidence>
<evidence type="ECO:0000256" key="2">
    <source>
        <dbReference type="ARBA" id="ARBA00010867"/>
    </source>
</evidence>
<keyword evidence="4" id="KW-0812">Transmembrane</keyword>
<evidence type="ECO:0000256" key="6">
    <source>
        <dbReference type="ARBA" id="ARBA00022989"/>
    </source>
</evidence>
<dbReference type="Pfam" id="PF08294">
    <property type="entry name" value="TIM21"/>
    <property type="match status" value="1"/>
</dbReference>
<keyword evidence="7 9" id="KW-0496">Mitochondrion</keyword>
<dbReference type="PANTHER" id="PTHR13032:SF6">
    <property type="entry name" value="MITOCHONDRIAL IMPORT INNER MEMBRANE TRANSLOCASE SUBUNIT TIM21"/>
    <property type="match status" value="1"/>
</dbReference>
<dbReference type="GO" id="GO:0030150">
    <property type="term" value="P:protein import into mitochondrial matrix"/>
    <property type="evidence" value="ECO:0007669"/>
    <property type="project" value="UniProtKB-UniRule"/>
</dbReference>
<dbReference type="InterPro" id="IPR013261">
    <property type="entry name" value="Tim21"/>
</dbReference>
<dbReference type="PANTHER" id="PTHR13032">
    <property type="entry name" value="MITOCHONDRIAL IMPORT INNER MEMBRANE TRANSLOCASE SUBUNIT TIM21"/>
    <property type="match status" value="1"/>
</dbReference>
<dbReference type="AlphaFoldDB" id="A0A9W8L9D1"/>
<evidence type="ECO:0000256" key="7">
    <source>
        <dbReference type="ARBA" id="ARBA00023128"/>
    </source>
</evidence>
<evidence type="ECO:0000256" key="3">
    <source>
        <dbReference type="ARBA" id="ARBA00020726"/>
    </source>
</evidence>
<keyword evidence="8" id="KW-0472">Membrane</keyword>
<accession>A0A9W8L9D1</accession>
<comment type="subcellular location">
    <subcellularLocation>
        <location evidence="9">Mitochondrion inner membrane</location>
        <topology evidence="9">Single-pass membrane protein</topology>
    </subcellularLocation>
    <subcellularLocation>
        <location evidence="1">Mitochondrion membrane</location>
        <topology evidence="1">Single-pass membrane protein</topology>
    </subcellularLocation>
</comment>
<keyword evidence="9" id="KW-0813">Transport</keyword>
<dbReference type="Gene3D" id="3.10.450.320">
    <property type="entry name" value="Mitochondrial import inner membrane translocase subunit Tim21"/>
    <property type="match status" value="1"/>
</dbReference>
<comment type="similarity">
    <text evidence="2 9">Belongs to the TIM21 family.</text>
</comment>
<dbReference type="GO" id="GO:0005744">
    <property type="term" value="C:TIM23 mitochondrial import inner membrane translocase complex"/>
    <property type="evidence" value="ECO:0007669"/>
    <property type="project" value="UniProtKB-UniRule"/>
</dbReference>
<evidence type="ECO:0000256" key="8">
    <source>
        <dbReference type="ARBA" id="ARBA00023136"/>
    </source>
</evidence>
<keyword evidence="6" id="KW-1133">Transmembrane helix</keyword>
<evidence type="ECO:0000313" key="11">
    <source>
        <dbReference type="Proteomes" id="UP001140011"/>
    </source>
</evidence>
<proteinExistence type="inferred from homology"/>
<dbReference type="InterPro" id="IPR038552">
    <property type="entry name" value="Tim21_IMS_sf"/>
</dbReference>
<keyword evidence="5" id="KW-0809">Transit peptide</keyword>
<keyword evidence="11" id="KW-1185">Reference proteome</keyword>
<dbReference type="OrthoDB" id="436405at2759"/>
<gene>
    <name evidence="10" type="primary">TIM21</name>
    <name evidence="10" type="ORF">GGI19_003436</name>
</gene>
<comment type="caution">
    <text evidence="10">The sequence shown here is derived from an EMBL/GenBank/DDBJ whole genome shotgun (WGS) entry which is preliminary data.</text>
</comment>
<comment type="subunit">
    <text evidence="9">Component of the TIM23 complex.</text>
</comment>
<keyword evidence="9" id="KW-0999">Mitochondrion inner membrane</keyword>
<keyword evidence="9" id="KW-0811">Translocation</keyword>
<dbReference type="Proteomes" id="UP001140011">
    <property type="component" value="Unassembled WGS sequence"/>
</dbReference>
<comment type="function">
    <text evidence="9">Essential component of the TIM23 complex, a complex that mediates the translocation of transit peptide-containing proteins across the mitochondrial inner membrane.</text>
</comment>
<dbReference type="EMBL" id="JANBUH010000228">
    <property type="protein sequence ID" value="KAJ2753004.1"/>
    <property type="molecule type" value="Genomic_DNA"/>
</dbReference>
<name>A0A9W8L9D1_9FUNG</name>
<evidence type="ECO:0000256" key="9">
    <source>
        <dbReference type="RuleBase" id="RU367142"/>
    </source>
</evidence>